<dbReference type="EMBL" id="AP029612">
    <property type="protein sequence ID" value="BFG70277.1"/>
    <property type="molecule type" value="Genomic_DNA"/>
</dbReference>
<evidence type="ECO:0000313" key="1">
    <source>
        <dbReference type="EMBL" id="BFG70277.1"/>
    </source>
</evidence>
<reference evidence="1" key="1">
    <citation type="submission" date="2024-02" db="EMBL/GenBank/DDBJ databases">
        <title>Sediminibacterium planktonica sp. nov. and Sediminibacterium longus sp. nov., isolated from surface lake and river water.</title>
        <authorList>
            <person name="Watanabe K."/>
            <person name="Takemine S."/>
            <person name="Ishii Y."/>
            <person name="Ogata Y."/>
            <person name="Shindo C."/>
            <person name="Suda W."/>
        </authorList>
    </citation>
    <scope>NUCLEOTIDE SEQUENCE</scope>
    <source>
        <strain evidence="1">KACHI17</strain>
    </source>
</reference>
<proteinExistence type="predicted"/>
<name>A0AAT9GHX2_9BACT</name>
<accession>A0AAT9GHX2</accession>
<organism evidence="1">
    <name type="scientific">Sediminibacterium sp. KACHI17</name>
    <dbReference type="NCBI Taxonomy" id="1751071"/>
    <lineage>
        <taxon>Bacteria</taxon>
        <taxon>Pseudomonadati</taxon>
        <taxon>Bacteroidota</taxon>
        <taxon>Chitinophagia</taxon>
        <taxon>Chitinophagales</taxon>
        <taxon>Chitinophagaceae</taxon>
        <taxon>Sediminibacterium</taxon>
    </lineage>
</organism>
<gene>
    <name evidence="1" type="ORF">KACHI17_11580</name>
</gene>
<protein>
    <submittedName>
        <fullName evidence="1">Uncharacterized protein</fullName>
    </submittedName>
</protein>
<sequence>MIHHFNIIGMKKTDYPTWEMYSRSLTNEEYADPTLVLDELFDFAHLPEWRTLLWDWLKITVSGSYNTETTAAERASILCVYEKLQKLIEASHLLYIQQKTSKENTKEKERHIF</sequence>
<dbReference type="AlphaFoldDB" id="A0AAT9GHX2"/>